<accession>A0A319BVM7</accession>
<dbReference type="OrthoDB" id="4462805at2759"/>
<evidence type="ECO:0000313" key="1">
    <source>
        <dbReference type="EMBL" id="PYH75400.1"/>
    </source>
</evidence>
<dbReference type="GeneID" id="37135561"/>
<dbReference type="Proteomes" id="UP000248340">
    <property type="component" value="Unassembled WGS sequence"/>
</dbReference>
<dbReference type="VEuPathDB" id="FungiDB:BO82DRAFT_324134"/>
<keyword evidence="2" id="KW-1185">Reference proteome</keyword>
<proteinExistence type="predicted"/>
<name>A0A319BVM7_9EURO</name>
<gene>
    <name evidence="1" type="ORF">BO82DRAFT_324134</name>
</gene>
<protein>
    <submittedName>
        <fullName evidence="1">Uncharacterized protein</fullName>
    </submittedName>
</protein>
<reference evidence="1 2" key="1">
    <citation type="submission" date="2016-12" db="EMBL/GenBank/DDBJ databases">
        <title>The genomes of Aspergillus section Nigri reveals drivers in fungal speciation.</title>
        <authorList>
            <consortium name="DOE Joint Genome Institute"/>
            <person name="Vesth T.C."/>
            <person name="Nybo J."/>
            <person name="Theobald S."/>
            <person name="Brandl J."/>
            <person name="Frisvad J.C."/>
            <person name="Nielsen K.F."/>
            <person name="Lyhne E.K."/>
            <person name="Kogle M.E."/>
            <person name="Kuo A."/>
            <person name="Riley R."/>
            <person name="Clum A."/>
            <person name="Nolan M."/>
            <person name="Lipzen A."/>
            <person name="Salamov A."/>
            <person name="Henrissat B."/>
            <person name="Wiebenga A."/>
            <person name="De Vries R.P."/>
            <person name="Grigoriev I.V."/>
            <person name="Mortensen U.H."/>
            <person name="Andersen M.R."/>
            <person name="Baker S.E."/>
        </authorList>
    </citation>
    <scope>NUCLEOTIDE SEQUENCE [LARGE SCALE GENOMIC DNA]</scope>
    <source>
        <strain evidence="1 2">CBS 121591</strain>
    </source>
</reference>
<dbReference type="RefSeq" id="XP_025485600.1">
    <property type="nucleotide sequence ID" value="XM_025632820.1"/>
</dbReference>
<sequence>MMNLEKQLRAFQVIIQKSTIRVVCPQCLQGFPRADVLYRHFKTEGDNIHKGLSMRKVDFKKFLDCYQEALGASVPAEKLRYGFECFEVMFVVENYANDAERARLNISSQSSEAYGNELSAEA</sequence>
<organism evidence="1 2">
    <name type="scientific">Aspergillus uvarum CBS 121591</name>
    <dbReference type="NCBI Taxonomy" id="1448315"/>
    <lineage>
        <taxon>Eukaryota</taxon>
        <taxon>Fungi</taxon>
        <taxon>Dikarya</taxon>
        <taxon>Ascomycota</taxon>
        <taxon>Pezizomycotina</taxon>
        <taxon>Eurotiomycetes</taxon>
        <taxon>Eurotiomycetidae</taxon>
        <taxon>Eurotiales</taxon>
        <taxon>Aspergillaceae</taxon>
        <taxon>Aspergillus</taxon>
        <taxon>Aspergillus subgen. Circumdati</taxon>
    </lineage>
</organism>
<dbReference type="STRING" id="1448315.A0A319BVM7"/>
<evidence type="ECO:0000313" key="2">
    <source>
        <dbReference type="Proteomes" id="UP000248340"/>
    </source>
</evidence>
<dbReference type="AlphaFoldDB" id="A0A319BVM7"/>
<dbReference type="EMBL" id="KZ821803">
    <property type="protein sequence ID" value="PYH75400.1"/>
    <property type="molecule type" value="Genomic_DNA"/>
</dbReference>